<dbReference type="Proteomes" id="UP000509458">
    <property type="component" value="Chromosome"/>
</dbReference>
<dbReference type="EMBL" id="LR812090">
    <property type="protein sequence ID" value="CAB9492596.1"/>
    <property type="molecule type" value="Genomic_DNA"/>
</dbReference>
<protein>
    <submittedName>
        <fullName evidence="2">Uncharacterized protein</fullName>
    </submittedName>
</protein>
<keyword evidence="1" id="KW-0472">Membrane</keyword>
<reference evidence="2 3" key="1">
    <citation type="submission" date="2020-06" db="EMBL/GenBank/DDBJ databases">
        <authorList>
            <person name="Duchaud E."/>
        </authorList>
    </citation>
    <scope>NUCLEOTIDE SEQUENCE [LARGE SCALE GENOMIC DNA]</scope>
    <source>
        <strain evidence="2">Alteromonas fortis</strain>
    </source>
</reference>
<organism evidence="2 3">
    <name type="scientific">Alteromonas macleodii</name>
    <name type="common">Pseudoalteromonas macleodii</name>
    <dbReference type="NCBI Taxonomy" id="28108"/>
    <lineage>
        <taxon>Bacteria</taxon>
        <taxon>Pseudomonadati</taxon>
        <taxon>Pseudomonadota</taxon>
        <taxon>Gammaproteobacteria</taxon>
        <taxon>Alteromonadales</taxon>
        <taxon>Alteromonadaceae</taxon>
        <taxon>Alteromonas/Salinimonas group</taxon>
        <taxon>Alteromonas</taxon>
    </lineage>
</organism>
<feature type="transmembrane region" description="Helical" evidence="1">
    <location>
        <begin position="34"/>
        <end position="55"/>
    </location>
</feature>
<proteinExistence type="predicted"/>
<dbReference type="RefSeq" id="WP_179982277.1">
    <property type="nucleotide sequence ID" value="NZ_LR812090.1"/>
</dbReference>
<accession>A0A6T9Y183</accession>
<name>A0A6T9Y183_ALTMA</name>
<evidence type="ECO:0000313" key="2">
    <source>
        <dbReference type="EMBL" id="CAB9492596.1"/>
    </source>
</evidence>
<dbReference type="AlphaFoldDB" id="A0A6T9Y183"/>
<gene>
    <name evidence="2" type="ORF">ALFOR1_20028</name>
</gene>
<feature type="transmembrane region" description="Helical" evidence="1">
    <location>
        <begin position="75"/>
        <end position="104"/>
    </location>
</feature>
<sequence length="109" mass="11765">MISILLMFGCALATFASLVVIYRALFFAFHTGSFFSALIGSVLGAISLVFSLKNLAEAANKAENNDRKLEWKTPLLTLFFSVVGTIIAIYMAGLSIGGFLNYIANGFNL</sequence>
<keyword evidence="1" id="KW-0812">Transmembrane</keyword>
<evidence type="ECO:0000256" key="1">
    <source>
        <dbReference type="SAM" id="Phobius"/>
    </source>
</evidence>
<keyword evidence="1" id="KW-1133">Transmembrane helix</keyword>
<evidence type="ECO:0000313" key="3">
    <source>
        <dbReference type="Proteomes" id="UP000509458"/>
    </source>
</evidence>